<accession>A0ABR4I906</accession>
<dbReference type="InterPro" id="IPR050300">
    <property type="entry name" value="GDXG_lipolytic_enzyme"/>
</dbReference>
<dbReference type="GO" id="GO:0016787">
    <property type="term" value="F:hydrolase activity"/>
    <property type="evidence" value="ECO:0007669"/>
    <property type="project" value="UniProtKB-KW"/>
</dbReference>
<protein>
    <submittedName>
        <fullName evidence="3">Alpha/Beta hydrolase protein</fullName>
    </submittedName>
</protein>
<dbReference type="InterPro" id="IPR013094">
    <property type="entry name" value="AB_hydrolase_3"/>
</dbReference>
<evidence type="ECO:0000313" key="3">
    <source>
        <dbReference type="EMBL" id="KAL2824213.1"/>
    </source>
</evidence>
<dbReference type="SUPFAM" id="SSF53474">
    <property type="entry name" value="alpha/beta-Hydrolases"/>
    <property type="match status" value="1"/>
</dbReference>
<keyword evidence="1 3" id="KW-0378">Hydrolase</keyword>
<dbReference type="Gene3D" id="3.40.50.1820">
    <property type="entry name" value="alpha/beta hydrolase"/>
    <property type="match status" value="1"/>
</dbReference>
<dbReference type="PANTHER" id="PTHR48081:SF8">
    <property type="entry name" value="ALPHA_BETA HYDROLASE FOLD-3 DOMAIN-CONTAINING PROTEIN-RELATED"/>
    <property type="match status" value="1"/>
</dbReference>
<keyword evidence="4" id="KW-1185">Reference proteome</keyword>
<dbReference type="EMBL" id="JBFXLS010000045">
    <property type="protein sequence ID" value="KAL2824213.1"/>
    <property type="molecule type" value="Genomic_DNA"/>
</dbReference>
<organism evidence="3 4">
    <name type="scientific">Aspergillus cavernicola</name>
    <dbReference type="NCBI Taxonomy" id="176166"/>
    <lineage>
        <taxon>Eukaryota</taxon>
        <taxon>Fungi</taxon>
        <taxon>Dikarya</taxon>
        <taxon>Ascomycota</taxon>
        <taxon>Pezizomycotina</taxon>
        <taxon>Eurotiomycetes</taxon>
        <taxon>Eurotiomycetidae</taxon>
        <taxon>Eurotiales</taxon>
        <taxon>Aspergillaceae</taxon>
        <taxon>Aspergillus</taxon>
        <taxon>Aspergillus subgen. Nidulantes</taxon>
    </lineage>
</organism>
<evidence type="ECO:0000259" key="2">
    <source>
        <dbReference type="Pfam" id="PF07859"/>
    </source>
</evidence>
<name>A0ABR4I906_9EURO</name>
<proteinExistence type="predicted"/>
<evidence type="ECO:0000313" key="4">
    <source>
        <dbReference type="Proteomes" id="UP001610335"/>
    </source>
</evidence>
<evidence type="ECO:0000256" key="1">
    <source>
        <dbReference type="ARBA" id="ARBA00022801"/>
    </source>
</evidence>
<dbReference type="InterPro" id="IPR029058">
    <property type="entry name" value="AB_hydrolase_fold"/>
</dbReference>
<reference evidence="3 4" key="1">
    <citation type="submission" date="2024-07" db="EMBL/GenBank/DDBJ databases">
        <title>Section-level genome sequencing and comparative genomics of Aspergillus sections Usti and Cavernicolus.</title>
        <authorList>
            <consortium name="Lawrence Berkeley National Laboratory"/>
            <person name="Nybo J.L."/>
            <person name="Vesth T.C."/>
            <person name="Theobald S."/>
            <person name="Frisvad J.C."/>
            <person name="Larsen T.O."/>
            <person name="Kjaerboelling I."/>
            <person name="Rothschild-Mancinelli K."/>
            <person name="Lyhne E.K."/>
            <person name="Kogle M.E."/>
            <person name="Barry K."/>
            <person name="Clum A."/>
            <person name="Na H."/>
            <person name="Ledsgaard L."/>
            <person name="Lin J."/>
            <person name="Lipzen A."/>
            <person name="Kuo A."/>
            <person name="Riley R."/>
            <person name="Mondo S."/>
            <person name="LaButti K."/>
            <person name="Haridas S."/>
            <person name="Pangalinan J."/>
            <person name="Salamov A.A."/>
            <person name="Simmons B.A."/>
            <person name="Magnuson J.K."/>
            <person name="Chen J."/>
            <person name="Drula E."/>
            <person name="Henrissat B."/>
            <person name="Wiebenga A."/>
            <person name="Lubbers R.J."/>
            <person name="Gomes A.C."/>
            <person name="Makela M.R."/>
            <person name="Stajich J."/>
            <person name="Grigoriev I.V."/>
            <person name="Mortensen U.H."/>
            <person name="De vries R.P."/>
            <person name="Baker S.E."/>
            <person name="Andersen M.R."/>
        </authorList>
    </citation>
    <scope>NUCLEOTIDE SEQUENCE [LARGE SCALE GENOMIC DNA]</scope>
    <source>
        <strain evidence="3 4">CBS 600.67</strain>
    </source>
</reference>
<gene>
    <name evidence="3" type="ORF">BDW59DRAFT_147653</name>
</gene>
<dbReference type="Proteomes" id="UP001610335">
    <property type="component" value="Unassembled WGS sequence"/>
</dbReference>
<dbReference type="PANTHER" id="PTHR48081">
    <property type="entry name" value="AB HYDROLASE SUPERFAMILY PROTEIN C4A8.06C"/>
    <property type="match status" value="1"/>
</dbReference>
<dbReference type="Pfam" id="PF07859">
    <property type="entry name" value="Abhydrolase_3"/>
    <property type="match status" value="1"/>
</dbReference>
<comment type="caution">
    <text evidence="3">The sequence shown here is derived from an EMBL/GenBank/DDBJ whole genome shotgun (WGS) entry which is preliminary data.</text>
</comment>
<feature type="domain" description="Alpha/beta hydrolase fold-3" evidence="2">
    <location>
        <begin position="88"/>
        <end position="296"/>
    </location>
</feature>
<sequence>MPYQYDAELEPFFSAMQANRAQNPPPAIHDIATRRRGITGVIDLFAAIPLVDGVQRETFTTTTPDGHELVLVWYSPVAARGTTPGPALLQIHGGGFIAFNVHHFHHALNNLVAASQVPMLCVDYRIAPEHRYPVPLEDCYTALTWLRDHATELKVDLTRIGVTGDSAGGGLAAGLVLMARDREFSPPLAKQVLIYPMLDDRITIHDEELGKVLSFTYEDKITSWAAYLGQDVMGTEKVSKYAAPGRETDLSRLPSAYIDVGQLDAFTAEVVHYASGLVVSGVDTEFHLYPGAPHAFDVLVPEAAVSKRAREGWVRAFQSF</sequence>